<evidence type="ECO:0000313" key="1">
    <source>
        <dbReference type="EMBL" id="RNA10171.1"/>
    </source>
</evidence>
<name>A0A3M7QGK7_BRAPC</name>
<dbReference type="EMBL" id="REGN01006277">
    <property type="protein sequence ID" value="RNA10171.1"/>
    <property type="molecule type" value="Genomic_DNA"/>
</dbReference>
<protein>
    <submittedName>
        <fullName evidence="1">Uncharacterized protein</fullName>
    </submittedName>
</protein>
<evidence type="ECO:0000313" key="2">
    <source>
        <dbReference type="Proteomes" id="UP000276133"/>
    </source>
</evidence>
<dbReference type="Proteomes" id="UP000276133">
    <property type="component" value="Unassembled WGS sequence"/>
</dbReference>
<sequence length="64" mass="7446">MIVKIRYGLVEKILSVLKIFLNIFKFGATESTKLSKVMGQLIDLNNKEKIFDGSRIRKDKKFKI</sequence>
<reference evidence="1 2" key="1">
    <citation type="journal article" date="2018" name="Sci. Rep.">
        <title>Genomic signatures of local adaptation to the degree of environmental predictability in rotifers.</title>
        <authorList>
            <person name="Franch-Gras L."/>
            <person name="Hahn C."/>
            <person name="Garcia-Roger E.M."/>
            <person name="Carmona M.J."/>
            <person name="Serra M."/>
            <person name="Gomez A."/>
        </authorList>
    </citation>
    <scope>NUCLEOTIDE SEQUENCE [LARGE SCALE GENOMIC DNA]</scope>
    <source>
        <strain evidence="1">HYR1</strain>
    </source>
</reference>
<accession>A0A3M7QGK7</accession>
<gene>
    <name evidence="1" type="ORF">BpHYR1_031663</name>
</gene>
<keyword evidence="2" id="KW-1185">Reference proteome</keyword>
<dbReference type="AlphaFoldDB" id="A0A3M7QGK7"/>
<proteinExistence type="predicted"/>
<comment type="caution">
    <text evidence="1">The sequence shown here is derived from an EMBL/GenBank/DDBJ whole genome shotgun (WGS) entry which is preliminary data.</text>
</comment>
<organism evidence="1 2">
    <name type="scientific">Brachionus plicatilis</name>
    <name type="common">Marine rotifer</name>
    <name type="synonym">Brachionus muelleri</name>
    <dbReference type="NCBI Taxonomy" id="10195"/>
    <lineage>
        <taxon>Eukaryota</taxon>
        <taxon>Metazoa</taxon>
        <taxon>Spiralia</taxon>
        <taxon>Gnathifera</taxon>
        <taxon>Rotifera</taxon>
        <taxon>Eurotatoria</taxon>
        <taxon>Monogononta</taxon>
        <taxon>Pseudotrocha</taxon>
        <taxon>Ploima</taxon>
        <taxon>Brachionidae</taxon>
        <taxon>Brachionus</taxon>
    </lineage>
</organism>